<evidence type="ECO:0000313" key="4">
    <source>
        <dbReference type="EMBL" id="TCG07397.1"/>
    </source>
</evidence>
<dbReference type="Pfam" id="PF03972">
    <property type="entry name" value="MmgE_PrpD_N"/>
    <property type="match status" value="1"/>
</dbReference>
<feature type="domain" description="MmgE/PrpD C-terminal" evidence="3">
    <location>
        <begin position="268"/>
        <end position="444"/>
    </location>
</feature>
<dbReference type="PANTHER" id="PTHR16943:SF8">
    <property type="entry name" value="2-METHYLCITRATE DEHYDRATASE"/>
    <property type="match status" value="1"/>
</dbReference>
<dbReference type="InterPro" id="IPR045337">
    <property type="entry name" value="MmgE_PrpD_C"/>
</dbReference>
<dbReference type="SUPFAM" id="SSF103378">
    <property type="entry name" value="2-methylcitrate dehydratase PrpD"/>
    <property type="match status" value="1"/>
</dbReference>
<evidence type="ECO:0000256" key="1">
    <source>
        <dbReference type="ARBA" id="ARBA00006174"/>
    </source>
</evidence>
<dbReference type="Gene3D" id="3.30.1330.120">
    <property type="entry name" value="2-methylcitrate dehydratase PrpD"/>
    <property type="match status" value="1"/>
</dbReference>
<dbReference type="Pfam" id="PF19305">
    <property type="entry name" value="MmgE_PrpD_C"/>
    <property type="match status" value="1"/>
</dbReference>
<dbReference type="Gene3D" id="1.10.4100.10">
    <property type="entry name" value="2-methylcitrate dehydratase PrpD"/>
    <property type="match status" value="1"/>
</dbReference>
<evidence type="ECO:0000313" key="5">
    <source>
        <dbReference type="Proteomes" id="UP000294200"/>
    </source>
</evidence>
<dbReference type="InterPro" id="IPR042183">
    <property type="entry name" value="MmgE/PrpD_sf_1"/>
</dbReference>
<proteinExistence type="inferred from homology"/>
<accession>A0A4R0XJ99</accession>
<dbReference type="InterPro" id="IPR042188">
    <property type="entry name" value="MmgE/PrpD_sf_2"/>
</dbReference>
<dbReference type="GO" id="GO:0016829">
    <property type="term" value="F:lyase activity"/>
    <property type="evidence" value="ECO:0007669"/>
    <property type="project" value="InterPro"/>
</dbReference>
<comment type="similarity">
    <text evidence="1">Belongs to the PrpD family.</text>
</comment>
<dbReference type="InterPro" id="IPR005656">
    <property type="entry name" value="MmgE_PrpD"/>
</dbReference>
<feature type="domain" description="MmgE/PrpD N-terminal" evidence="2">
    <location>
        <begin position="13"/>
        <end position="200"/>
    </location>
</feature>
<reference evidence="4 5" key="1">
    <citation type="submission" date="2017-02" db="EMBL/GenBank/DDBJ databases">
        <title>Paraburkholderia sophoroidis sp. nov. and Paraburkholderia steynii sp. nov. rhizobial symbionts of the fynbos legume Hypocalyptus sophoroides.</title>
        <authorList>
            <person name="Steenkamp E.T."/>
            <person name="Beukes C.W."/>
            <person name="Van Zyl E."/>
            <person name="Avontuur J."/>
            <person name="Chan W.Y."/>
            <person name="Hassen A."/>
            <person name="Palmer M."/>
            <person name="Mthombeni L."/>
            <person name="Phalane F."/>
            <person name="Sereme K."/>
            <person name="Venter S.N."/>
        </authorList>
    </citation>
    <scope>NUCLEOTIDE SEQUENCE [LARGE SCALE GENOMIC DNA]</scope>
    <source>
        <strain evidence="4 5">HC1.1ba</strain>
    </source>
</reference>
<organism evidence="4 5">
    <name type="scientific">Paraburkholderia steynii</name>
    <dbReference type="NCBI Taxonomy" id="1245441"/>
    <lineage>
        <taxon>Bacteria</taxon>
        <taxon>Pseudomonadati</taxon>
        <taxon>Pseudomonadota</taxon>
        <taxon>Betaproteobacteria</taxon>
        <taxon>Burkholderiales</taxon>
        <taxon>Burkholderiaceae</taxon>
        <taxon>Paraburkholderia</taxon>
    </lineage>
</organism>
<sequence>MATVSPVSTVGLLARYVCDLKAADISGADKRRAALCVLDTLAAAAAALHSPSVVAAREATIDLFGKGDVPIWFDGRRTTAAGAIFANSSAAAFLDLDDGQIEAWGHPAAAVIPVVLALAAETGASADDVLAAIVVGYEVGTRIKAARGSHGQPLEHGQTGVWTGFCVAAAAGWLLKLSPEQLANGLALSGVYSPNLIATGYSRQFGGDVQEGLPWSTVAGYSSLILGKLGHIGFADIFDHLPFYNSRRILRGLGEEEMKINGNYFKPYATCRHFHGALKALETLVSQHDIKPAEITAIRVNIFEYALKLSNKTRPENLSDIQYSIPFCIAVMAMLGAEALMPIDESLIGREDICALAEKVEIVPNAEFSAQHAYAYQHLPQPDEGSHPDFEFNSVDVVTTRGAYSSPRVTPPYGPDAPMSVDELEGKFRMATRYVLDHREQEDLLHAFASLLNGEIAPLLEVTARPVAK</sequence>
<dbReference type="Proteomes" id="UP000294200">
    <property type="component" value="Unassembled WGS sequence"/>
</dbReference>
<evidence type="ECO:0000259" key="2">
    <source>
        <dbReference type="Pfam" id="PF03972"/>
    </source>
</evidence>
<dbReference type="InterPro" id="IPR045336">
    <property type="entry name" value="MmgE_PrpD_N"/>
</dbReference>
<dbReference type="InterPro" id="IPR036148">
    <property type="entry name" value="MmgE/PrpD_sf"/>
</dbReference>
<comment type="caution">
    <text evidence="4">The sequence shown here is derived from an EMBL/GenBank/DDBJ whole genome shotgun (WGS) entry which is preliminary data.</text>
</comment>
<dbReference type="PANTHER" id="PTHR16943">
    <property type="entry name" value="2-METHYLCITRATE DEHYDRATASE-RELATED"/>
    <property type="match status" value="1"/>
</dbReference>
<keyword evidence="5" id="KW-1185">Reference proteome</keyword>
<protein>
    <submittedName>
        <fullName evidence="4">MmgE/PrpD family protein</fullName>
    </submittedName>
</protein>
<dbReference type="EMBL" id="MWML01000067">
    <property type="protein sequence ID" value="TCG07397.1"/>
    <property type="molecule type" value="Genomic_DNA"/>
</dbReference>
<gene>
    <name evidence="4" type="ORF">BZM27_19460</name>
</gene>
<name>A0A4R0XJ99_9BURK</name>
<evidence type="ECO:0000259" key="3">
    <source>
        <dbReference type="Pfam" id="PF19305"/>
    </source>
</evidence>
<dbReference type="AlphaFoldDB" id="A0A4R0XJ99"/>